<name>A0AA46AK91_9CLOT</name>
<dbReference type="CDD" id="cd04433">
    <property type="entry name" value="AFD_class_I"/>
    <property type="match status" value="1"/>
</dbReference>
<dbReference type="PROSITE" id="PS00455">
    <property type="entry name" value="AMP_BINDING"/>
    <property type="match status" value="1"/>
</dbReference>
<dbReference type="InterPro" id="IPR020845">
    <property type="entry name" value="AMP-binding_CS"/>
</dbReference>
<protein>
    <submittedName>
        <fullName evidence="3">Acyl-CoA synthetase (AMP-forming)/AMP-acid ligase II</fullName>
    </submittedName>
</protein>
<feature type="domain" description="AMP-dependent synthetase/ligase" evidence="1">
    <location>
        <begin position="7"/>
        <end position="317"/>
    </location>
</feature>
<dbReference type="EMBL" id="FXUF01000015">
    <property type="protein sequence ID" value="SMP67491.1"/>
    <property type="molecule type" value="Genomic_DNA"/>
</dbReference>
<accession>A0AA46AK91</accession>
<dbReference type="Gene3D" id="3.30.300.30">
    <property type="match status" value="1"/>
</dbReference>
<keyword evidence="4" id="KW-1185">Reference proteome</keyword>
<comment type="caution">
    <text evidence="3">The sequence shown here is derived from an EMBL/GenBank/DDBJ whole genome shotgun (WGS) entry which is preliminary data.</text>
</comment>
<dbReference type="AlphaFoldDB" id="A0AA46AK91"/>
<dbReference type="Pfam" id="PF00501">
    <property type="entry name" value="AMP-binding"/>
    <property type="match status" value="1"/>
</dbReference>
<dbReference type="PANTHER" id="PTHR43767:SF10">
    <property type="entry name" value="SURFACTIN SYNTHASE SUBUNIT 1"/>
    <property type="match status" value="1"/>
</dbReference>
<reference evidence="3" key="1">
    <citation type="submission" date="2017-05" db="EMBL/GenBank/DDBJ databases">
        <authorList>
            <person name="Varghese N."/>
            <person name="Submissions S."/>
        </authorList>
    </citation>
    <scope>NUCLEOTIDE SEQUENCE</scope>
    <source>
        <strain evidence="3">Su22</strain>
    </source>
</reference>
<evidence type="ECO:0000313" key="3">
    <source>
        <dbReference type="EMBL" id="SMP67491.1"/>
    </source>
</evidence>
<evidence type="ECO:0000259" key="2">
    <source>
        <dbReference type="Pfam" id="PF13193"/>
    </source>
</evidence>
<dbReference type="InterPro" id="IPR025110">
    <property type="entry name" value="AMP-bd_C"/>
</dbReference>
<feature type="domain" description="AMP-binding enzyme C-terminal" evidence="2">
    <location>
        <begin position="363"/>
        <end position="431"/>
    </location>
</feature>
<dbReference type="InterPro" id="IPR050237">
    <property type="entry name" value="ATP-dep_AMP-bd_enzyme"/>
</dbReference>
<dbReference type="InterPro" id="IPR042099">
    <property type="entry name" value="ANL_N_sf"/>
</dbReference>
<dbReference type="RefSeq" id="WP_283410404.1">
    <property type="nucleotide sequence ID" value="NZ_FXUF01000015.1"/>
</dbReference>
<dbReference type="Proteomes" id="UP001158066">
    <property type="component" value="Unassembled WGS sequence"/>
</dbReference>
<dbReference type="InterPro" id="IPR045851">
    <property type="entry name" value="AMP-bd_C_sf"/>
</dbReference>
<proteinExistence type="predicted"/>
<evidence type="ECO:0000259" key="1">
    <source>
        <dbReference type="Pfam" id="PF00501"/>
    </source>
</evidence>
<organism evidence="3 4">
    <name type="scientific">Anoxynatronum buryatiense</name>
    <dbReference type="NCBI Taxonomy" id="489973"/>
    <lineage>
        <taxon>Bacteria</taxon>
        <taxon>Bacillati</taxon>
        <taxon>Bacillota</taxon>
        <taxon>Clostridia</taxon>
        <taxon>Eubacteriales</taxon>
        <taxon>Clostridiaceae</taxon>
        <taxon>Anoxynatronum</taxon>
    </lineage>
</organism>
<sequence>MELTILKKRWQQQPEHVVLIHDNDAYTHAQLLAMWECWDTKLLKCDLVPGTPVAIESDFGPKAITLMLALMEHHAMIVPLSPHIKNREQLLGIAQASLVFNLSEGEEPSPLNPQSAGHPLYDRLIAQKSPGLVLFTSGSTGEPKGAVHDLERLMAKFLVPRKALRTMTFLLFDHIGGFNTLMHVLFNGGTLVTPTERTPESVCHLIEAHRVELLPTSPTFLNLLLVSRAYESHDLTSLKMITYGTEPMPESTLQRLHQILPPVTLKQTYGLSELGIMRTKSKSNDSLWVKIGGEDYQTKIVDGKLWIKAESAMLGYLNAPSPFDEAGWFNTQDRVEVEGEYVRFLGRDSEIINVGGEKVYPAEVESILLEVEGVKDAWVYGVSNPLTGQVVAATVAVGGEHHHREFIKQLKTHCRQRLAKFKCPVKIELTENTFENQRFKRNRSQRDGMVSYEIK</sequence>
<dbReference type="SUPFAM" id="SSF56801">
    <property type="entry name" value="Acetyl-CoA synthetase-like"/>
    <property type="match status" value="1"/>
</dbReference>
<dbReference type="Gene3D" id="3.40.50.12780">
    <property type="entry name" value="N-terminal domain of ligase-like"/>
    <property type="match status" value="1"/>
</dbReference>
<dbReference type="Pfam" id="PF13193">
    <property type="entry name" value="AMP-binding_C"/>
    <property type="match status" value="1"/>
</dbReference>
<dbReference type="GO" id="GO:0016877">
    <property type="term" value="F:ligase activity, forming carbon-sulfur bonds"/>
    <property type="evidence" value="ECO:0007669"/>
    <property type="project" value="UniProtKB-ARBA"/>
</dbReference>
<dbReference type="PANTHER" id="PTHR43767">
    <property type="entry name" value="LONG-CHAIN-FATTY-ACID--COA LIGASE"/>
    <property type="match status" value="1"/>
</dbReference>
<evidence type="ECO:0000313" key="4">
    <source>
        <dbReference type="Proteomes" id="UP001158066"/>
    </source>
</evidence>
<gene>
    <name evidence="3" type="ORF">SAMN06296020_11584</name>
</gene>
<dbReference type="InterPro" id="IPR000873">
    <property type="entry name" value="AMP-dep_synth/lig_dom"/>
</dbReference>
<keyword evidence="3" id="KW-0436">Ligase</keyword>